<evidence type="ECO:0000256" key="5">
    <source>
        <dbReference type="ARBA" id="ARBA00023136"/>
    </source>
</evidence>
<sequence length="569" mass="65107">MSLFQEKAQSKFMMIKSYYRFSVLMFFISVFLLSNLFLMVKNNNSFIIEMNLMSVSTLTFSLAVIFDWVSLLFSFHVLVISFSVFWFARFYMSGDIFFYRFIWLLMLFVISMNILIFSSSLFILFLGWDGLGVTSFALIIYYSSKESLFAGFLTLMVNRLGDILIISSVVWFIQEGSFLTNNMSFMTYSIIFLLSLGALTKSAQYPFSAWLPAAMAAPTPVSALVHSSTLVTAGVYLVIRLSMLSGLPESVNMILQFCGALTSFLGGIAALFENDLKKIIALSTLSQLGVMIYCLSLNLTYLSFFHLLTHATFKAMLFLCAGMILMASYGIQDLRLLGGIGKKMPLMMCFMMISSFCLVALPFTNAFFTKHLILEMMMMSMTNSVFILMFYMGSIFTGIYVIRMLKILHWGELIIKINEISFNKLIYLPFVFLSLLSVMSGKLLSGLFMEFINPVFITPWAWWGFNMMIPLALLFIIIPVMLPKNSVLLSSLFFLSPISYNLKKFNYPILKSTNNLDLGWMEPSVYTRNSLPSLFNFYFNLFSWPSKLNNSFLMSMFFIVVLIYLWLYT</sequence>
<feature type="transmembrane region" description="Helical" evidence="8">
    <location>
        <begin position="279"/>
        <end position="301"/>
    </location>
</feature>
<dbReference type="PANTHER" id="PTHR42829">
    <property type="entry name" value="NADH-UBIQUINONE OXIDOREDUCTASE CHAIN 5"/>
    <property type="match status" value="1"/>
</dbReference>
<feature type="transmembrane region" description="Helical" evidence="8">
    <location>
        <begin position="21"/>
        <end position="40"/>
    </location>
</feature>
<dbReference type="PRINTS" id="PR01434">
    <property type="entry name" value="NADHDHGNASE5"/>
</dbReference>
<evidence type="ECO:0000256" key="4">
    <source>
        <dbReference type="ARBA" id="ARBA00022989"/>
    </source>
</evidence>
<dbReference type="PANTHER" id="PTHR42829:SF2">
    <property type="entry name" value="NADH-UBIQUINONE OXIDOREDUCTASE CHAIN 5"/>
    <property type="match status" value="1"/>
</dbReference>
<evidence type="ECO:0000256" key="8">
    <source>
        <dbReference type="SAM" id="Phobius"/>
    </source>
</evidence>
<evidence type="ECO:0000256" key="1">
    <source>
        <dbReference type="ARBA" id="ARBA00004141"/>
    </source>
</evidence>
<proteinExistence type="predicted"/>
<dbReference type="AlphaFoldDB" id="A0A0S2IA58"/>
<evidence type="ECO:0000256" key="3">
    <source>
        <dbReference type="ARBA" id="ARBA00022692"/>
    </source>
</evidence>
<protein>
    <recommendedName>
        <fullName evidence="2">NADH:ubiquinone reductase (H(+)-translocating)</fullName>
        <ecNumber evidence="2">7.1.1.2</ecNumber>
    </recommendedName>
    <alternativeName>
        <fullName evidence="6">NADH dehydrogenase subunit 5</fullName>
    </alternativeName>
</protein>
<name>A0A0S2IA58_NAENU</name>
<comment type="subcellular location">
    <subcellularLocation>
        <location evidence="1">Membrane</location>
        <topology evidence="1">Multi-pass membrane protein</topology>
    </subcellularLocation>
</comment>
<feature type="transmembrane region" description="Helical" evidence="8">
    <location>
        <begin position="60"/>
        <end position="85"/>
    </location>
</feature>
<feature type="transmembrane region" description="Helical" evidence="8">
    <location>
        <begin position="548"/>
        <end position="567"/>
    </location>
</feature>
<evidence type="ECO:0000259" key="9">
    <source>
        <dbReference type="Pfam" id="PF00361"/>
    </source>
</evidence>
<feature type="transmembrane region" description="Helical" evidence="8">
    <location>
        <begin position="344"/>
        <end position="364"/>
    </location>
</feature>
<feature type="transmembrane region" description="Helical" evidence="8">
    <location>
        <begin position="97"/>
        <end position="116"/>
    </location>
</feature>
<feature type="transmembrane region" description="Helical" evidence="8">
    <location>
        <begin position="149"/>
        <end position="173"/>
    </location>
</feature>
<feature type="transmembrane region" description="Helical" evidence="8">
    <location>
        <begin position="251"/>
        <end position="272"/>
    </location>
</feature>
<feature type="transmembrane region" description="Helical" evidence="8">
    <location>
        <begin position="215"/>
        <end position="239"/>
    </location>
</feature>
<keyword evidence="5 8" id="KW-0472">Membrane</keyword>
<accession>A0A0S2IA58</accession>
<feature type="transmembrane region" description="Helical" evidence="8">
    <location>
        <begin position="384"/>
        <end position="405"/>
    </location>
</feature>
<dbReference type="GO" id="GO:0003954">
    <property type="term" value="F:NADH dehydrogenase activity"/>
    <property type="evidence" value="ECO:0007669"/>
    <property type="project" value="TreeGrafter"/>
</dbReference>
<dbReference type="InterPro" id="IPR003945">
    <property type="entry name" value="NU5C-like"/>
</dbReference>
<dbReference type="Pfam" id="PF00361">
    <property type="entry name" value="Proton_antipo_M"/>
    <property type="match status" value="1"/>
</dbReference>
<dbReference type="GO" id="GO:0042773">
    <property type="term" value="P:ATP synthesis coupled electron transport"/>
    <property type="evidence" value="ECO:0007669"/>
    <property type="project" value="InterPro"/>
</dbReference>
<evidence type="ECO:0000256" key="7">
    <source>
        <dbReference type="ARBA" id="ARBA00049551"/>
    </source>
</evidence>
<keyword evidence="4 8" id="KW-1133">Transmembrane helix</keyword>
<organism evidence="10">
    <name type="scientific">Naesiotus nux</name>
    <name type="common">Galapagos land snail</name>
    <name type="synonym">Bulimus nux</name>
    <dbReference type="NCBI Taxonomy" id="1755238"/>
    <lineage>
        <taxon>Eukaryota</taxon>
        <taxon>Metazoa</taxon>
        <taxon>Spiralia</taxon>
        <taxon>Lophotrochozoa</taxon>
        <taxon>Mollusca</taxon>
        <taxon>Gastropoda</taxon>
        <taxon>Heterobranchia</taxon>
        <taxon>Euthyneura</taxon>
        <taxon>Panpulmonata</taxon>
        <taxon>Eupulmonata</taxon>
        <taxon>Stylommatophora</taxon>
        <taxon>Helicina</taxon>
        <taxon>Orthalicoidea</taxon>
        <taxon>Orthalicidae</taxon>
        <taxon>Naesiotus</taxon>
    </lineage>
</organism>
<feature type="transmembrane region" description="Helical" evidence="8">
    <location>
        <begin position="313"/>
        <end position="332"/>
    </location>
</feature>
<dbReference type="GO" id="GO:0008137">
    <property type="term" value="F:NADH dehydrogenase (ubiquinone) activity"/>
    <property type="evidence" value="ECO:0007669"/>
    <property type="project" value="UniProtKB-EC"/>
</dbReference>
<dbReference type="EC" id="7.1.1.2" evidence="2"/>
<geneLocation type="mitochondrion" evidence="10"/>
<comment type="catalytic activity">
    <reaction evidence="7">
        <text>a ubiquinone + NADH + 5 H(+)(in) = a ubiquinol + NAD(+) + 4 H(+)(out)</text>
        <dbReference type="Rhea" id="RHEA:29091"/>
        <dbReference type="Rhea" id="RHEA-COMP:9565"/>
        <dbReference type="Rhea" id="RHEA-COMP:9566"/>
        <dbReference type="ChEBI" id="CHEBI:15378"/>
        <dbReference type="ChEBI" id="CHEBI:16389"/>
        <dbReference type="ChEBI" id="CHEBI:17976"/>
        <dbReference type="ChEBI" id="CHEBI:57540"/>
        <dbReference type="ChEBI" id="CHEBI:57945"/>
        <dbReference type="EC" id="7.1.1.2"/>
    </reaction>
</comment>
<feature type="domain" description="NADH:quinone oxidoreductase/Mrp antiporter transmembrane" evidence="9">
    <location>
        <begin position="118"/>
        <end position="397"/>
    </location>
</feature>
<feature type="transmembrane region" description="Helical" evidence="8">
    <location>
        <begin position="460"/>
        <end position="482"/>
    </location>
</feature>
<dbReference type="GO" id="GO:0016020">
    <property type="term" value="C:membrane"/>
    <property type="evidence" value="ECO:0007669"/>
    <property type="project" value="UniProtKB-SubCell"/>
</dbReference>
<dbReference type="EMBL" id="KT821554">
    <property type="protein sequence ID" value="ALO20558.1"/>
    <property type="molecule type" value="Genomic_DNA"/>
</dbReference>
<dbReference type="InterPro" id="IPR001750">
    <property type="entry name" value="ND/Mrp_TM"/>
</dbReference>
<feature type="transmembrane region" description="Helical" evidence="8">
    <location>
        <begin position="185"/>
        <end position="203"/>
    </location>
</feature>
<keyword evidence="10" id="KW-0496">Mitochondrion</keyword>
<keyword evidence="3 8" id="KW-0812">Transmembrane</keyword>
<evidence type="ECO:0000313" key="10">
    <source>
        <dbReference type="EMBL" id="ALO20558.1"/>
    </source>
</evidence>
<feature type="transmembrane region" description="Helical" evidence="8">
    <location>
        <begin position="425"/>
        <end position="448"/>
    </location>
</feature>
<dbReference type="GO" id="GO:0015990">
    <property type="term" value="P:electron transport coupled proton transport"/>
    <property type="evidence" value="ECO:0007669"/>
    <property type="project" value="TreeGrafter"/>
</dbReference>
<gene>
    <name evidence="10" type="primary">nad5</name>
</gene>
<evidence type="ECO:0000256" key="6">
    <source>
        <dbReference type="ARBA" id="ARBA00031027"/>
    </source>
</evidence>
<evidence type="ECO:0000256" key="2">
    <source>
        <dbReference type="ARBA" id="ARBA00012944"/>
    </source>
</evidence>
<reference evidence="10" key="1">
    <citation type="journal article" date="2016" name="Genome Announc.">
        <title>Mitochondrial Genome Sequence of the Galapagos Endemic Land Snail Naesiotus nux.</title>
        <authorList>
            <person name="Hunter S.S."/>
            <person name="Settles M.L."/>
            <person name="New D.D."/>
            <person name="Parent C.E."/>
            <person name="Gerritsen A.T."/>
        </authorList>
    </citation>
    <scope>NUCLEOTIDE SEQUENCE</scope>
</reference>